<dbReference type="EC" id="3.1.1.-" evidence="3"/>
<accession>A0A1M7ZK29</accession>
<evidence type="ECO:0000313" key="6">
    <source>
        <dbReference type="Proteomes" id="UP000184609"/>
    </source>
</evidence>
<dbReference type="PANTHER" id="PTHR11559">
    <property type="entry name" value="CARBOXYLESTERASE"/>
    <property type="match status" value="1"/>
</dbReference>
<keyword evidence="6" id="KW-1185">Reference proteome</keyword>
<dbReference type="InterPro" id="IPR002018">
    <property type="entry name" value="CarbesteraseB"/>
</dbReference>
<dbReference type="STRING" id="1073327.SAMN04488108_3929"/>
<dbReference type="SUPFAM" id="SSF53474">
    <property type="entry name" value="alpha/beta-Hydrolases"/>
    <property type="match status" value="1"/>
</dbReference>
<sequence>MKTHLAYFILFFAFACSEKKPDYSINIDDVSVTGGRISGFFSAKDSIKIFKGIPFAAPPLGELRWKAPQPVIPWEGVLETKENPASLMQGAPVPFFAWSEEFLIPKEPISEDGLYLNVWTPAKDESEKLPVMVWVHGGGFSAGSGTVPLYDGEALAKKGIIVVTINYRLGIFGFLAHPELSAENPDGISGNYGILDQIAALKWVNENIAAFGGDPDNVTIAGQSAGAFSINALVVSPLAKGYFNKAIAESGAMVNRGSGLVGGLKSSEERYAQLLSDSGLTSIEKMRKIPADSLMKIQGWFFPVVDGVVIPSVKEAIISKNSSDVPLLTGWNADDNVSLGPPVSMEEFEKNAVKQYGGRAGEFLELFPAKDEVQLAESQGVISELNFGMQNYSWAKLQSLYGSQPAYLYYFTRIPPGEPNYGAFHSAEFSYAFHTLHYWNRSFEKIDYDLEEKMSTYWVNFVKTGDPNGEGMPEWPVFNPEDPLVMELGTEVKSIPLPHSAQIRFLESTIQ</sequence>
<dbReference type="Pfam" id="PF00135">
    <property type="entry name" value="COesterase"/>
    <property type="match status" value="1"/>
</dbReference>
<dbReference type="Proteomes" id="UP000184609">
    <property type="component" value="Unassembled WGS sequence"/>
</dbReference>
<dbReference type="AlphaFoldDB" id="A0A1M7ZK29"/>
<dbReference type="PROSITE" id="PS00122">
    <property type="entry name" value="CARBOXYLESTERASE_B_1"/>
    <property type="match status" value="1"/>
</dbReference>
<evidence type="ECO:0000313" key="5">
    <source>
        <dbReference type="EMBL" id="SHO65238.1"/>
    </source>
</evidence>
<evidence type="ECO:0000256" key="1">
    <source>
        <dbReference type="ARBA" id="ARBA00005964"/>
    </source>
</evidence>
<dbReference type="InterPro" id="IPR050309">
    <property type="entry name" value="Type-B_Carboxylest/Lipase"/>
</dbReference>
<feature type="domain" description="Carboxylesterase type B" evidence="4">
    <location>
        <begin position="30"/>
        <end position="493"/>
    </location>
</feature>
<comment type="similarity">
    <text evidence="1 3">Belongs to the type-B carboxylesterase/lipase family.</text>
</comment>
<dbReference type="OrthoDB" id="9775851at2"/>
<dbReference type="Gene3D" id="3.40.50.1820">
    <property type="entry name" value="alpha/beta hydrolase"/>
    <property type="match status" value="1"/>
</dbReference>
<dbReference type="EMBL" id="FRXN01000007">
    <property type="protein sequence ID" value="SHO65238.1"/>
    <property type="molecule type" value="Genomic_DNA"/>
</dbReference>
<organism evidence="5 6">
    <name type="scientific">Algoriphagus zhangzhouensis</name>
    <dbReference type="NCBI Taxonomy" id="1073327"/>
    <lineage>
        <taxon>Bacteria</taxon>
        <taxon>Pseudomonadati</taxon>
        <taxon>Bacteroidota</taxon>
        <taxon>Cytophagia</taxon>
        <taxon>Cytophagales</taxon>
        <taxon>Cyclobacteriaceae</taxon>
        <taxon>Algoriphagus</taxon>
    </lineage>
</organism>
<evidence type="ECO:0000259" key="4">
    <source>
        <dbReference type="Pfam" id="PF00135"/>
    </source>
</evidence>
<dbReference type="RefSeq" id="WP_083586531.1">
    <property type="nucleotide sequence ID" value="NZ_FRXN01000007.1"/>
</dbReference>
<name>A0A1M7ZK29_9BACT</name>
<dbReference type="PROSITE" id="PS51257">
    <property type="entry name" value="PROKAR_LIPOPROTEIN"/>
    <property type="match status" value="1"/>
</dbReference>
<dbReference type="GO" id="GO:0016787">
    <property type="term" value="F:hydrolase activity"/>
    <property type="evidence" value="ECO:0007669"/>
    <property type="project" value="UniProtKB-KW"/>
</dbReference>
<dbReference type="InterPro" id="IPR029058">
    <property type="entry name" value="AB_hydrolase_fold"/>
</dbReference>
<keyword evidence="2 3" id="KW-0378">Hydrolase</keyword>
<protein>
    <recommendedName>
        <fullName evidence="3">Carboxylic ester hydrolase</fullName>
        <ecNumber evidence="3">3.1.1.-</ecNumber>
    </recommendedName>
</protein>
<gene>
    <name evidence="5" type="ORF">SAMN04488108_3929</name>
</gene>
<evidence type="ECO:0000256" key="3">
    <source>
        <dbReference type="RuleBase" id="RU361235"/>
    </source>
</evidence>
<reference evidence="6" key="1">
    <citation type="submission" date="2016-12" db="EMBL/GenBank/DDBJ databases">
        <authorList>
            <person name="Varghese N."/>
            <person name="Submissions S."/>
        </authorList>
    </citation>
    <scope>NUCLEOTIDE SEQUENCE [LARGE SCALE GENOMIC DNA]</scope>
    <source>
        <strain evidence="6">DSM 25035</strain>
    </source>
</reference>
<evidence type="ECO:0000256" key="2">
    <source>
        <dbReference type="ARBA" id="ARBA00022801"/>
    </source>
</evidence>
<proteinExistence type="inferred from homology"/>
<dbReference type="InterPro" id="IPR019826">
    <property type="entry name" value="Carboxylesterase_B_AS"/>
</dbReference>